<feature type="modified residue" description="N6-(pyridoxal phosphate)lysine" evidence="4 5">
    <location>
        <position position="359"/>
    </location>
</feature>
<feature type="transmembrane region" description="Helical" evidence="7">
    <location>
        <begin position="38"/>
        <end position="58"/>
    </location>
</feature>
<evidence type="ECO:0000313" key="10">
    <source>
        <dbReference type="Proteomes" id="UP000824048"/>
    </source>
</evidence>
<dbReference type="Pfam" id="PF00842">
    <property type="entry name" value="Ala_racemase_C"/>
    <property type="match status" value="1"/>
</dbReference>
<dbReference type="InterPro" id="IPR002656">
    <property type="entry name" value="Acyl_transf_3_dom"/>
</dbReference>
<dbReference type="NCBIfam" id="TIGR00492">
    <property type="entry name" value="alr"/>
    <property type="match status" value="1"/>
</dbReference>
<dbReference type="EC" id="5.1.1.1" evidence="4"/>
<feature type="transmembrane region" description="Helical" evidence="7">
    <location>
        <begin position="207"/>
        <end position="224"/>
    </location>
</feature>
<dbReference type="PROSITE" id="PS00395">
    <property type="entry name" value="ALANINE_RACEMASE"/>
    <property type="match status" value="1"/>
</dbReference>
<reference evidence="9" key="1">
    <citation type="journal article" date="2021" name="PeerJ">
        <title>Extensive microbial diversity within the chicken gut microbiome revealed by metagenomics and culture.</title>
        <authorList>
            <person name="Gilroy R."/>
            <person name="Ravi A."/>
            <person name="Getino M."/>
            <person name="Pursley I."/>
            <person name="Horton D.L."/>
            <person name="Alikhan N.F."/>
            <person name="Baker D."/>
            <person name="Gharbi K."/>
            <person name="Hall N."/>
            <person name="Watson M."/>
            <person name="Adriaenssens E.M."/>
            <person name="Foster-Nyarko E."/>
            <person name="Jarju S."/>
            <person name="Secka A."/>
            <person name="Antonio M."/>
            <person name="Oren A."/>
            <person name="Chaudhuri R.R."/>
            <person name="La Ragione R."/>
            <person name="Hildebrand F."/>
            <person name="Pallen M.J."/>
        </authorList>
    </citation>
    <scope>NUCLEOTIDE SEQUENCE</scope>
    <source>
        <strain evidence="9">ChiSxjej1B13-11774</strain>
    </source>
</reference>
<comment type="function">
    <text evidence="4">Catalyzes the interconversion of L-alanine and D-alanine. May also act on other amino acids.</text>
</comment>
<dbReference type="PRINTS" id="PR00992">
    <property type="entry name" value="ALARACEMASE"/>
</dbReference>
<evidence type="ECO:0000256" key="6">
    <source>
        <dbReference type="PIRSR" id="PIRSR600821-52"/>
    </source>
</evidence>
<feature type="binding site" evidence="4 6">
    <location>
        <position position="634"/>
    </location>
    <ligand>
        <name>substrate</name>
    </ligand>
</feature>
<evidence type="ECO:0000256" key="1">
    <source>
        <dbReference type="ARBA" id="ARBA00001933"/>
    </source>
</evidence>
<dbReference type="Pfam" id="PF01168">
    <property type="entry name" value="Ala_racemase_N"/>
    <property type="match status" value="1"/>
</dbReference>
<dbReference type="HAMAP" id="MF_01201">
    <property type="entry name" value="Ala_racemase"/>
    <property type="match status" value="1"/>
</dbReference>
<evidence type="ECO:0000259" key="8">
    <source>
        <dbReference type="SMART" id="SM01005"/>
    </source>
</evidence>
<feature type="transmembrane region" description="Helical" evidence="7">
    <location>
        <begin position="70"/>
        <end position="91"/>
    </location>
</feature>
<dbReference type="InterPro" id="IPR001608">
    <property type="entry name" value="Ala_racemase_N"/>
</dbReference>
<dbReference type="Pfam" id="PF01757">
    <property type="entry name" value="Acyl_transf_3"/>
    <property type="match status" value="1"/>
</dbReference>
<dbReference type="InterPro" id="IPR011079">
    <property type="entry name" value="Ala_racemase_C"/>
</dbReference>
<comment type="similarity">
    <text evidence="4">Belongs to the alanine racemase family.</text>
</comment>
<evidence type="ECO:0000256" key="7">
    <source>
        <dbReference type="SAM" id="Phobius"/>
    </source>
</evidence>
<dbReference type="SUPFAM" id="SSF51419">
    <property type="entry name" value="PLP-binding barrel"/>
    <property type="match status" value="1"/>
</dbReference>
<dbReference type="PANTHER" id="PTHR30511:SF0">
    <property type="entry name" value="ALANINE RACEMASE, CATABOLIC-RELATED"/>
    <property type="match status" value="1"/>
</dbReference>
<reference evidence="9" key="2">
    <citation type="submission" date="2021-04" db="EMBL/GenBank/DDBJ databases">
        <authorList>
            <person name="Gilroy R."/>
        </authorList>
    </citation>
    <scope>NUCLEOTIDE SEQUENCE</scope>
    <source>
        <strain evidence="9">ChiSxjej1B13-11774</strain>
    </source>
</reference>
<gene>
    <name evidence="9" type="primary">vanT</name>
    <name evidence="9" type="ORF">H9811_07235</name>
</gene>
<keyword evidence="2 4" id="KW-0663">Pyridoxal phosphate</keyword>
<dbReference type="GO" id="GO:0008784">
    <property type="term" value="F:alanine racemase activity"/>
    <property type="evidence" value="ECO:0007669"/>
    <property type="project" value="UniProtKB-UniRule"/>
</dbReference>
<comment type="pathway">
    <text evidence="4">Amino-acid biosynthesis; D-alanine biosynthesis; D-alanine from L-alanine: step 1/1.</text>
</comment>
<dbReference type="SUPFAM" id="SSF50621">
    <property type="entry name" value="Alanine racemase C-terminal domain-like"/>
    <property type="match status" value="1"/>
</dbReference>
<dbReference type="Proteomes" id="UP000824048">
    <property type="component" value="Unassembled WGS sequence"/>
</dbReference>
<comment type="cofactor">
    <cofactor evidence="1 4 5">
        <name>pyridoxal 5'-phosphate</name>
        <dbReference type="ChEBI" id="CHEBI:597326"/>
    </cofactor>
</comment>
<dbReference type="InterPro" id="IPR000821">
    <property type="entry name" value="Ala_racemase"/>
</dbReference>
<dbReference type="GO" id="GO:0016747">
    <property type="term" value="F:acyltransferase activity, transferring groups other than amino-acyl groups"/>
    <property type="evidence" value="ECO:0007669"/>
    <property type="project" value="InterPro"/>
</dbReference>
<feature type="transmembrane region" description="Helical" evidence="7">
    <location>
        <begin position="236"/>
        <end position="254"/>
    </location>
</feature>
<feature type="active site" description="Proton acceptor; specific for L-alanine" evidence="4">
    <location>
        <position position="585"/>
    </location>
</feature>
<keyword evidence="7" id="KW-0812">Transmembrane</keyword>
<dbReference type="PANTHER" id="PTHR30511">
    <property type="entry name" value="ALANINE RACEMASE"/>
    <property type="match status" value="1"/>
</dbReference>
<dbReference type="FunFam" id="3.20.20.10:FF:000002">
    <property type="entry name" value="Alanine racemase"/>
    <property type="match status" value="1"/>
</dbReference>
<dbReference type="InterPro" id="IPR029066">
    <property type="entry name" value="PLP-binding_barrel"/>
</dbReference>
<keyword evidence="3 4" id="KW-0413">Isomerase</keyword>
<dbReference type="Gene3D" id="3.20.20.10">
    <property type="entry name" value="Alanine racemase"/>
    <property type="match status" value="1"/>
</dbReference>
<feature type="transmembrane region" description="Helical" evidence="7">
    <location>
        <begin position="136"/>
        <end position="156"/>
    </location>
</feature>
<feature type="transmembrane region" description="Helical" evidence="7">
    <location>
        <begin position="111"/>
        <end position="129"/>
    </location>
</feature>
<sequence>MTARKFPALDDFRLVAAVLVVMIHTGPLTSLAPAADFWLARVLARVAVPFFLMVSGYFLAAADWKPLRRFWFHTALVYLAAVLLYLPLNLYTGDSVFVWLRGLVWEGTAYHLWYFPALLWGVLLARVLARLGTPAALSVAAVLYLIGLGGDSYFGLVTRLPAVAQGYSLLFPLSEYTRNGLFYAPLFLLLGAALAERTVPASRRGNAMGLAVSLLAMTVEAFWLRGLSVQRHDSMYLLLPVCMIFLFRLLLSFNAGRDRMARDLALLVYLLHPGCIVAVRGIAKLTGTQVWLVENSLLHFAAVLAQTLAAALLLYQLRPQPLPAKARAWRELDANALRGNLQVLQKAAGPDCRVMAVVKADAYGHGARMVAHLLQREGIREFAVACLQEGIALRKAGIQGTVLILGWTDPCLAPLLARWHLTQAVASLEHGQALAARGCHVRVQLALDTGMHRMGVDAKDRESLAKLYSLPGLKITGVFSHLCVSDDLSASCTAFTLQQAEAFQQSLSWLKEQGFPVLQAHLLASYGISNIPEKHFDLVRAGIALYGVYSDDTPTRRTLPLQPVLSLKARVALVRSIAPGETAGYGRAFLAARPTRLAVVSIGYADGLPRTLPARGGRVLLHGVSCPMVGRMCMDQLLVDVTDAPPVTAGDVATIIGRDGDACIPVEEVARRCDTISNEILSRLGCRLALQW</sequence>
<evidence type="ECO:0000256" key="2">
    <source>
        <dbReference type="ARBA" id="ARBA00022898"/>
    </source>
</evidence>
<dbReference type="EMBL" id="DXBP01000048">
    <property type="protein sequence ID" value="HIZ42340.1"/>
    <property type="molecule type" value="Genomic_DNA"/>
</dbReference>
<feature type="binding site" evidence="4 6">
    <location>
        <position position="453"/>
    </location>
    <ligand>
        <name>substrate</name>
    </ligand>
</feature>
<comment type="caution">
    <text evidence="9">The sequence shown here is derived from an EMBL/GenBank/DDBJ whole genome shotgun (WGS) entry which is preliminary data.</text>
</comment>
<keyword evidence="7" id="KW-1133">Transmembrane helix</keyword>
<feature type="active site" description="Proton acceptor; specific for D-alanine" evidence="4">
    <location>
        <position position="359"/>
    </location>
</feature>
<proteinExistence type="inferred from homology"/>
<feature type="transmembrane region" description="Helical" evidence="7">
    <location>
        <begin position="266"/>
        <end position="285"/>
    </location>
</feature>
<feature type="transmembrane region" description="Helical" evidence="7">
    <location>
        <begin position="176"/>
        <end position="195"/>
    </location>
</feature>
<protein>
    <recommendedName>
        <fullName evidence="4">Alanine racemase</fullName>
        <ecNumber evidence="4">5.1.1.1</ecNumber>
    </recommendedName>
</protein>
<dbReference type="InterPro" id="IPR009006">
    <property type="entry name" value="Ala_racemase/Decarboxylase_C"/>
</dbReference>
<evidence type="ECO:0000256" key="5">
    <source>
        <dbReference type="PIRSR" id="PIRSR600821-50"/>
    </source>
</evidence>
<evidence type="ECO:0000256" key="4">
    <source>
        <dbReference type="HAMAP-Rule" id="MF_01201"/>
    </source>
</evidence>
<name>A0A9D2ERV4_9FIRM</name>
<dbReference type="GO" id="GO:0030170">
    <property type="term" value="F:pyridoxal phosphate binding"/>
    <property type="evidence" value="ECO:0007669"/>
    <property type="project" value="UniProtKB-UniRule"/>
</dbReference>
<dbReference type="AlphaFoldDB" id="A0A9D2ERV4"/>
<accession>A0A9D2ERV4</accession>
<comment type="catalytic activity">
    <reaction evidence="4">
        <text>L-alanine = D-alanine</text>
        <dbReference type="Rhea" id="RHEA:20249"/>
        <dbReference type="ChEBI" id="CHEBI:57416"/>
        <dbReference type="ChEBI" id="CHEBI:57972"/>
        <dbReference type="EC" id="5.1.1.1"/>
    </reaction>
</comment>
<evidence type="ECO:0000256" key="3">
    <source>
        <dbReference type="ARBA" id="ARBA00023235"/>
    </source>
</evidence>
<keyword evidence="7" id="KW-0472">Membrane</keyword>
<organism evidence="9 10">
    <name type="scientific">Candidatus Gemmiger excrementigallinarum</name>
    <dbReference type="NCBI Taxonomy" id="2838609"/>
    <lineage>
        <taxon>Bacteria</taxon>
        <taxon>Bacillati</taxon>
        <taxon>Bacillota</taxon>
        <taxon>Clostridia</taxon>
        <taxon>Eubacteriales</taxon>
        <taxon>Gemmiger</taxon>
    </lineage>
</organism>
<dbReference type="Gene3D" id="2.40.37.10">
    <property type="entry name" value="Lyase, Ornithine Decarboxylase, Chain A, domain 1"/>
    <property type="match status" value="1"/>
</dbReference>
<dbReference type="InterPro" id="IPR020622">
    <property type="entry name" value="Ala_racemase_pyridoxalP-BS"/>
</dbReference>
<dbReference type="NCBIfam" id="NF033131">
    <property type="entry name" value="vanT-G-Cterm"/>
    <property type="match status" value="1"/>
</dbReference>
<dbReference type="GO" id="GO:0030632">
    <property type="term" value="P:D-alanine biosynthetic process"/>
    <property type="evidence" value="ECO:0007669"/>
    <property type="project" value="UniProtKB-UniRule"/>
</dbReference>
<evidence type="ECO:0000313" key="9">
    <source>
        <dbReference type="EMBL" id="HIZ42340.1"/>
    </source>
</evidence>
<feature type="domain" description="Alanine racemase C-terminal" evidence="8">
    <location>
        <begin position="564"/>
        <end position="691"/>
    </location>
</feature>
<dbReference type="SMART" id="SM01005">
    <property type="entry name" value="Ala_racemase_C"/>
    <property type="match status" value="1"/>
</dbReference>
<feature type="transmembrane region" description="Helical" evidence="7">
    <location>
        <begin position="12"/>
        <end position="32"/>
    </location>
</feature>
<dbReference type="GO" id="GO:0005829">
    <property type="term" value="C:cytosol"/>
    <property type="evidence" value="ECO:0007669"/>
    <property type="project" value="TreeGrafter"/>
</dbReference>
<feature type="transmembrane region" description="Helical" evidence="7">
    <location>
        <begin position="297"/>
        <end position="317"/>
    </location>
</feature>